<reference evidence="13 14" key="1">
    <citation type="submission" date="2012-05" db="EMBL/GenBank/DDBJ databases">
        <title>Recombination and specialization in a pathogen metapopulation.</title>
        <authorList>
            <person name="Gardiner A."/>
            <person name="Kemen E."/>
            <person name="Schultz-Larsen T."/>
            <person name="MacLean D."/>
            <person name="Van Oosterhout C."/>
            <person name="Jones J.D.G."/>
        </authorList>
    </citation>
    <scope>NUCLEOTIDE SEQUENCE [LARGE SCALE GENOMIC DNA]</scope>
    <source>
        <strain evidence="13 14">Ac Nc2</strain>
    </source>
</reference>
<dbReference type="SMART" id="SM00382">
    <property type="entry name" value="AAA"/>
    <property type="match status" value="2"/>
</dbReference>
<dbReference type="OrthoDB" id="6500128at2759"/>
<feature type="domain" description="ABC transporter" evidence="12">
    <location>
        <begin position="61"/>
        <end position="314"/>
    </location>
</feature>
<dbReference type="PROSITE" id="PS50893">
    <property type="entry name" value="ABC_TRANSPORTER_2"/>
    <property type="match status" value="2"/>
</dbReference>
<keyword evidence="14" id="KW-1185">Reference proteome</keyword>
<name>A0A024G4F0_9STRA</name>
<dbReference type="STRING" id="65357.A0A024G4F0"/>
<comment type="similarity">
    <text evidence="1">Belongs to the ABC transporter superfamily. ABCF family. Translational throttle EttA subfamily.</text>
</comment>
<keyword evidence="2" id="KW-0963">Cytoplasm</keyword>
<comment type="caution">
    <text evidence="13">The sequence shown here is derived from an EMBL/GenBank/DDBJ whole genome shotgun (WGS) entry which is preliminary data.</text>
</comment>
<keyword evidence="4" id="KW-0699">rRNA-binding</keyword>
<keyword evidence="8" id="KW-0067">ATP-binding</keyword>
<evidence type="ECO:0000256" key="4">
    <source>
        <dbReference type="ARBA" id="ARBA00022730"/>
    </source>
</evidence>
<dbReference type="InterPro" id="IPR032781">
    <property type="entry name" value="ABC_tran_Xtn"/>
</dbReference>
<keyword evidence="7" id="KW-0378">Hydrolase</keyword>
<evidence type="ECO:0000259" key="12">
    <source>
        <dbReference type="PROSITE" id="PS50893"/>
    </source>
</evidence>
<evidence type="ECO:0000256" key="10">
    <source>
        <dbReference type="ARBA" id="ARBA00022884"/>
    </source>
</evidence>
<evidence type="ECO:0000256" key="9">
    <source>
        <dbReference type="ARBA" id="ARBA00022845"/>
    </source>
</evidence>
<evidence type="ECO:0000256" key="3">
    <source>
        <dbReference type="ARBA" id="ARBA00022555"/>
    </source>
</evidence>
<keyword evidence="5" id="KW-0677">Repeat</keyword>
<dbReference type="InterPro" id="IPR003593">
    <property type="entry name" value="AAA+_ATPase"/>
</dbReference>
<evidence type="ECO:0000256" key="5">
    <source>
        <dbReference type="ARBA" id="ARBA00022737"/>
    </source>
</evidence>
<feature type="domain" description="ABC transporter" evidence="12">
    <location>
        <begin position="377"/>
        <end position="591"/>
    </location>
</feature>
<dbReference type="PANTHER" id="PTHR43858">
    <property type="entry name" value="ENERGY-DEPENDENT TRANSLATIONAL THROTTLE PROTEIN ETTA"/>
    <property type="match status" value="1"/>
</dbReference>
<dbReference type="FunFam" id="3.40.50.300:FF:000183">
    <property type="entry name" value="ABC transporter ATP-binding protein yjjK"/>
    <property type="match status" value="1"/>
</dbReference>
<dbReference type="InParanoid" id="A0A024G4F0"/>
<dbReference type="Proteomes" id="UP000053237">
    <property type="component" value="Unassembled WGS sequence"/>
</dbReference>
<sequence length="595" mass="66937">MHCRLSRHFGGHFCSSWTHLRPTRLLPIISITSSSHTYHSTPSIQAKSPNTNRGISTDIICHLRDVGVTIPGGKMLFDNLGMNFIRGAKIGILGSNGSGKSTLLKIIAGVRRDFDGDRWIKAETRVGYLPQEPILDPSKTVYENIMDGLQQCQSLMNAFDKISIDMGEPDADFDRLLQEQGDLQERIDQLGCWELSHEIERAMQALRVPPKDSSVVTLSGGERRRVALCRLLLEKPDILLLDEPTNHLDAASVAWLESYLMNYKGTVIAVTHDRYFLDNVVGWILELDRGQTFVYEGNYTKWLEQKQNRLNTQQKSDIVRAKQIAKELEWTRTHQGNKKGNKARARKLQSIDATRQSRITEGQIVIPNGPRLGSKVIQVRNVTKRIPENNRILFQKVNFDIPPNSIVGIVGGNGTGKSTLLKVIAGIEMPDEGSVELGKTVSLGVVSQTRDELHSRKTVYETISQDNDIVVLEGGEQIHARAYIAAFNLRGPMQERYVSTLSGGERNRVHLAQMLLGGHNVILLDEPTNDLDVETLRSLETALVETFEGVALVISHDRYFLDRICTHIIAFETEKVRFFDGNYSEYERAKMSKKK</sequence>
<dbReference type="EMBL" id="CAIX01000021">
    <property type="protein sequence ID" value="CCI41547.1"/>
    <property type="molecule type" value="Genomic_DNA"/>
</dbReference>
<evidence type="ECO:0000256" key="11">
    <source>
        <dbReference type="ARBA" id="ARBA00022917"/>
    </source>
</evidence>
<keyword evidence="3" id="KW-0820">tRNA-binding</keyword>
<evidence type="ECO:0000313" key="13">
    <source>
        <dbReference type="EMBL" id="CCI41547.1"/>
    </source>
</evidence>
<evidence type="ECO:0000256" key="1">
    <source>
        <dbReference type="ARBA" id="ARBA00005868"/>
    </source>
</evidence>
<dbReference type="NCBIfam" id="NF008775">
    <property type="entry name" value="PRK11819.1"/>
    <property type="match status" value="1"/>
</dbReference>
<keyword evidence="10" id="KW-0694">RNA-binding</keyword>
<evidence type="ECO:0000256" key="8">
    <source>
        <dbReference type="ARBA" id="ARBA00022840"/>
    </source>
</evidence>
<evidence type="ECO:0000256" key="2">
    <source>
        <dbReference type="ARBA" id="ARBA00022490"/>
    </source>
</evidence>
<dbReference type="InterPro" id="IPR022374">
    <property type="entry name" value="EttA"/>
</dbReference>
<evidence type="ECO:0000256" key="7">
    <source>
        <dbReference type="ARBA" id="ARBA00022801"/>
    </source>
</evidence>
<organism evidence="13 14">
    <name type="scientific">Albugo candida</name>
    <dbReference type="NCBI Taxonomy" id="65357"/>
    <lineage>
        <taxon>Eukaryota</taxon>
        <taxon>Sar</taxon>
        <taxon>Stramenopiles</taxon>
        <taxon>Oomycota</taxon>
        <taxon>Peronosporomycetes</taxon>
        <taxon>Albuginales</taxon>
        <taxon>Albuginaceae</taxon>
        <taxon>Albugo</taxon>
    </lineage>
</organism>
<dbReference type="InterPro" id="IPR017871">
    <property type="entry name" value="ABC_transporter-like_CS"/>
</dbReference>
<dbReference type="Pfam" id="PF00005">
    <property type="entry name" value="ABC_tran"/>
    <property type="match status" value="2"/>
</dbReference>
<dbReference type="GO" id="GO:0016887">
    <property type="term" value="F:ATP hydrolysis activity"/>
    <property type="evidence" value="ECO:0007669"/>
    <property type="project" value="InterPro"/>
</dbReference>
<evidence type="ECO:0000256" key="6">
    <source>
        <dbReference type="ARBA" id="ARBA00022741"/>
    </source>
</evidence>
<dbReference type="GO" id="GO:0019843">
    <property type="term" value="F:rRNA binding"/>
    <property type="evidence" value="ECO:0007669"/>
    <property type="project" value="UniProtKB-KW"/>
</dbReference>
<gene>
    <name evidence="13" type="ORF">BN9_023310</name>
</gene>
<dbReference type="GO" id="GO:0045900">
    <property type="term" value="P:negative regulation of translational elongation"/>
    <property type="evidence" value="ECO:0007669"/>
    <property type="project" value="InterPro"/>
</dbReference>
<evidence type="ECO:0000313" key="14">
    <source>
        <dbReference type="Proteomes" id="UP000053237"/>
    </source>
</evidence>
<accession>A0A024G4F0</accession>
<dbReference type="InterPro" id="IPR027417">
    <property type="entry name" value="P-loop_NTPase"/>
</dbReference>
<dbReference type="Gene3D" id="3.40.50.300">
    <property type="entry name" value="P-loop containing nucleotide triphosphate hydrolases"/>
    <property type="match status" value="2"/>
</dbReference>
<dbReference type="InterPro" id="IPR003439">
    <property type="entry name" value="ABC_transporter-like_ATP-bd"/>
</dbReference>
<dbReference type="Pfam" id="PF12848">
    <property type="entry name" value="ABC_tran_Xtn"/>
    <property type="match status" value="1"/>
</dbReference>
<dbReference type="SUPFAM" id="SSF52540">
    <property type="entry name" value="P-loop containing nucleoside triphosphate hydrolases"/>
    <property type="match status" value="2"/>
</dbReference>
<dbReference type="GO" id="GO:0005524">
    <property type="term" value="F:ATP binding"/>
    <property type="evidence" value="ECO:0007669"/>
    <property type="project" value="UniProtKB-KW"/>
</dbReference>
<dbReference type="PROSITE" id="PS00211">
    <property type="entry name" value="ABC_TRANSPORTER_1"/>
    <property type="match status" value="1"/>
</dbReference>
<dbReference type="GO" id="GO:0000049">
    <property type="term" value="F:tRNA binding"/>
    <property type="evidence" value="ECO:0007669"/>
    <property type="project" value="UniProtKB-KW"/>
</dbReference>
<proteinExistence type="inferred from homology"/>
<dbReference type="PANTHER" id="PTHR43858:SF1">
    <property type="entry name" value="ABC TRANSPORTER-RELATED PROTEIN"/>
    <property type="match status" value="1"/>
</dbReference>
<dbReference type="AlphaFoldDB" id="A0A024G4F0"/>
<dbReference type="CDD" id="cd03221">
    <property type="entry name" value="ABCF_EF-3"/>
    <property type="match status" value="2"/>
</dbReference>
<keyword evidence="11" id="KW-0648">Protein biosynthesis</keyword>
<dbReference type="GO" id="GO:0006412">
    <property type="term" value="P:translation"/>
    <property type="evidence" value="ECO:0007669"/>
    <property type="project" value="UniProtKB-KW"/>
</dbReference>
<protein>
    <recommendedName>
        <fullName evidence="12">ABC transporter domain-containing protein</fullName>
    </recommendedName>
</protein>
<dbReference type="FunFam" id="3.40.50.300:FF:000011">
    <property type="entry name" value="Putative ABC transporter ATP-binding component"/>
    <property type="match status" value="1"/>
</dbReference>
<keyword evidence="9" id="KW-0810">Translation regulation</keyword>
<keyword evidence="6" id="KW-0547">Nucleotide-binding</keyword>